<keyword evidence="6" id="KW-1015">Disulfide bond</keyword>
<dbReference type="AlphaFoldDB" id="A0AAD9GJ63"/>
<evidence type="ECO:0000256" key="7">
    <source>
        <dbReference type="ARBA" id="ARBA00023180"/>
    </source>
</evidence>
<gene>
    <name evidence="9" type="ORF">X943_000164</name>
</gene>
<comment type="subcellular location">
    <subcellularLocation>
        <location evidence="1">Cell membrane</location>
    </subcellularLocation>
    <subcellularLocation>
        <location evidence="2">Cell surface</location>
    </subcellularLocation>
</comment>
<accession>A0AAD9GJ63</accession>
<evidence type="ECO:0000256" key="5">
    <source>
        <dbReference type="ARBA" id="ARBA00023136"/>
    </source>
</evidence>
<evidence type="ECO:0000313" key="10">
    <source>
        <dbReference type="Proteomes" id="UP001195914"/>
    </source>
</evidence>
<evidence type="ECO:0000313" key="9">
    <source>
        <dbReference type="EMBL" id="KAK1939452.1"/>
    </source>
</evidence>
<organism evidence="9 10">
    <name type="scientific">Babesia divergens</name>
    <dbReference type="NCBI Taxonomy" id="32595"/>
    <lineage>
        <taxon>Eukaryota</taxon>
        <taxon>Sar</taxon>
        <taxon>Alveolata</taxon>
        <taxon>Apicomplexa</taxon>
        <taxon>Aconoidasida</taxon>
        <taxon>Piroplasmida</taxon>
        <taxon>Babesiidae</taxon>
        <taxon>Babesia</taxon>
    </lineage>
</organism>
<sequence>MKNFQRRIQLVVSLATLFYGQSLFHVHHGLVVDAAGLSLSNTSLIADETIIAYANEVDINPDGDNFKEVVLKRGQSVIYGCGAAGMRRMGDITMLPSKPQLFSLIDDSTADVKDRAKRTLAHHFLYRSDMQLVGRPHDPLHIDQLLIQYPKDAIIMAKRPENFSLNFGCKFVSKDGKATEIYKWLKVTFRDVYPMAYGCESGFNQLFLNSAPLSPSNYFRIKYHINCYVDPKPGMFIGIYCQPGEKVHPPNCLSKTVSQSDLKVVKFDEKNFDPSFKYDNKSDRLRLFRVPKEGINENVEFGCSCQDSGKWVTKMLIVSNKKDEVIDISRLIKLGDITERTRLRRYVQIMRPGKTVKMVVPADEDITLHNETPATAYLIPENVQVDALINMDSNQDRAEMPLRELVATRGFSVDKHQKHDMIEYTFACASDAIIVLKKTIAAATYDWELWTGVEGKMGLSGIVAIELNFVPTDPFTYGCGVDSRDLFHSDATKVSELKTEDGGLFTECYVSGDIVSPIGFYCPSGYTLDPPDCFTRMKLASTGETVPISAYLPEARALPGNNIRVLDTSIMKSGNDSVKYSDDTLLCKCIDKDGVDRAVIHIHFSEERGEMSTHGKDAA</sequence>
<keyword evidence="10" id="KW-1185">Reference proteome</keyword>
<proteinExistence type="predicted"/>
<protein>
    <recommendedName>
        <fullName evidence="8">6-Cys domain-containing protein</fullName>
    </recommendedName>
</protein>
<name>A0AAD9GJ63_BABDI</name>
<dbReference type="Gene3D" id="2.60.40.2860">
    <property type="match status" value="2"/>
</dbReference>
<keyword evidence="7" id="KW-0325">Glycoprotein</keyword>
<reference evidence="9" key="1">
    <citation type="journal article" date="2014" name="Nucleic Acids Res.">
        <title>The evolutionary dynamics of variant antigen genes in Babesia reveal a history of genomic innovation underlying host-parasite interaction.</title>
        <authorList>
            <person name="Jackson A.P."/>
            <person name="Otto T.D."/>
            <person name="Darby A."/>
            <person name="Ramaprasad A."/>
            <person name="Xia D."/>
            <person name="Echaide I.E."/>
            <person name="Farber M."/>
            <person name="Gahlot S."/>
            <person name="Gamble J."/>
            <person name="Gupta D."/>
            <person name="Gupta Y."/>
            <person name="Jackson L."/>
            <person name="Malandrin L."/>
            <person name="Malas T.B."/>
            <person name="Moussa E."/>
            <person name="Nair M."/>
            <person name="Reid A.J."/>
            <person name="Sanders M."/>
            <person name="Sharma J."/>
            <person name="Tracey A."/>
            <person name="Quail M.A."/>
            <person name="Weir W."/>
            <person name="Wastling J.M."/>
            <person name="Hall N."/>
            <person name="Willadsen P."/>
            <person name="Lingelbach K."/>
            <person name="Shiels B."/>
            <person name="Tait A."/>
            <person name="Berriman M."/>
            <person name="Allred D.R."/>
            <person name="Pain A."/>
        </authorList>
    </citation>
    <scope>NUCLEOTIDE SEQUENCE</scope>
    <source>
        <strain evidence="9">1802A</strain>
    </source>
</reference>
<dbReference type="InterPro" id="IPR010884">
    <property type="entry name" value="6_CYS_dom"/>
</dbReference>
<dbReference type="PROSITE" id="PS51701">
    <property type="entry name" value="6_CYS"/>
    <property type="match status" value="2"/>
</dbReference>
<dbReference type="Proteomes" id="UP001195914">
    <property type="component" value="Unassembled WGS sequence"/>
</dbReference>
<evidence type="ECO:0000256" key="4">
    <source>
        <dbReference type="ARBA" id="ARBA00022729"/>
    </source>
</evidence>
<dbReference type="EMBL" id="JAHBMH010000007">
    <property type="protein sequence ID" value="KAK1939452.1"/>
    <property type="molecule type" value="Genomic_DNA"/>
</dbReference>
<keyword evidence="3" id="KW-1003">Cell membrane</keyword>
<dbReference type="SMART" id="SM00970">
    <property type="entry name" value="s48_45"/>
    <property type="match status" value="2"/>
</dbReference>
<evidence type="ECO:0000256" key="6">
    <source>
        <dbReference type="ARBA" id="ARBA00023157"/>
    </source>
</evidence>
<dbReference type="GO" id="GO:0005886">
    <property type="term" value="C:plasma membrane"/>
    <property type="evidence" value="ECO:0007669"/>
    <property type="project" value="UniProtKB-SubCell"/>
</dbReference>
<evidence type="ECO:0000256" key="1">
    <source>
        <dbReference type="ARBA" id="ARBA00004236"/>
    </source>
</evidence>
<reference evidence="9" key="2">
    <citation type="submission" date="2021-05" db="EMBL/GenBank/DDBJ databases">
        <authorList>
            <person name="Pain A."/>
        </authorList>
    </citation>
    <scope>NUCLEOTIDE SEQUENCE</scope>
    <source>
        <strain evidence="9">1802A</strain>
    </source>
</reference>
<dbReference type="GO" id="GO:0009986">
    <property type="term" value="C:cell surface"/>
    <property type="evidence" value="ECO:0007669"/>
    <property type="project" value="UniProtKB-SubCell"/>
</dbReference>
<evidence type="ECO:0000259" key="8">
    <source>
        <dbReference type="PROSITE" id="PS51701"/>
    </source>
</evidence>
<dbReference type="Pfam" id="PF07422">
    <property type="entry name" value="s48_45"/>
    <property type="match status" value="1"/>
</dbReference>
<keyword evidence="5" id="KW-0472">Membrane</keyword>
<evidence type="ECO:0000256" key="2">
    <source>
        <dbReference type="ARBA" id="ARBA00004241"/>
    </source>
</evidence>
<keyword evidence="4" id="KW-0732">Signal</keyword>
<feature type="domain" description="6-Cys" evidence="8">
    <location>
        <begin position="475"/>
        <end position="607"/>
    </location>
</feature>
<comment type="caution">
    <text evidence="9">The sequence shown here is derived from an EMBL/GenBank/DDBJ whole genome shotgun (WGS) entry which is preliminary data.</text>
</comment>
<dbReference type="InterPro" id="IPR038160">
    <property type="entry name" value="6_CYS_dom_sf"/>
</dbReference>
<feature type="domain" description="6-Cys" evidence="8">
    <location>
        <begin position="195"/>
        <end position="331"/>
    </location>
</feature>
<evidence type="ECO:0000256" key="3">
    <source>
        <dbReference type="ARBA" id="ARBA00022475"/>
    </source>
</evidence>